<sequence length="695" mass="75988">MVSPVIVDSGLGTVTLVESTTFCISNGLGDIRCDTPHGLFHCDSRVLSRWELEVDGRPLEQLAVRSSEPFKARFVLRRPPAPGLADSTVLVERRRLIGDGLTEVLTVWNFGQEDTVLDLALHVESDFADLFAVKEGRWGPSQGEATVEADDLVLTDQRQPGRGLTVSATAEPSVASDGLCWQVLVPAGKHWQTQLFAQPIDCYRRSPALSLDTEDSPAHRIRAWRNSATRLTSSAPILNHVLQRSETDLGSLRIDDVTDEDSPAYVAAGAPWFMTLFGRDSLLTSWMALPLDRGLAVGTLRELSRTQGRQTNPLTEEQPGRIMHEIRHGPAGGPTSAGTVYYGTVDATPLFVMLLAECWRWGTDATFIEELLPAADAALDWIERDGDLDGDGFVEYRRKTDRGLANQGWKDSFDAINDAEGNLADPAIALAEVQGYVYAARLARAELAEAFGDAETAGRMRRAAEELARRFDEAFWDDENSCYAIALDHNKHRVDAVTSNAAQCLWTGIVHEQRAEKLVTQLADPSMNSGFGLRTLASTMGAYNPMSYHNGSIWPHDTAIAVAGLQRYRNVPGAGALAEELTTGLLDAAAEFSGRLPELFCGFARSQFRFPVGYPTSCSPQAWASAAPLLLVRSALGLDPMVPQRRLTLTPRIPAAWGTVELTDLRLGPATVTITAERDTAQVRGLPDDWRLQIN</sequence>
<evidence type="ECO:0000259" key="2">
    <source>
        <dbReference type="Pfam" id="PF22422"/>
    </source>
</evidence>
<evidence type="ECO:0000313" key="3">
    <source>
        <dbReference type="EMBL" id="PXX59792.1"/>
    </source>
</evidence>
<name>A0A318KHC0_9NOCA</name>
<protein>
    <submittedName>
        <fullName evidence="3">Glycogen debranching enzyme</fullName>
    </submittedName>
</protein>
<dbReference type="EMBL" id="QJKF01000011">
    <property type="protein sequence ID" value="PXX59792.1"/>
    <property type="molecule type" value="Genomic_DNA"/>
</dbReference>
<dbReference type="InterPro" id="IPR008928">
    <property type="entry name" value="6-hairpin_glycosidase_sf"/>
</dbReference>
<dbReference type="SUPFAM" id="SSF48208">
    <property type="entry name" value="Six-hairpin glycosidases"/>
    <property type="match status" value="1"/>
</dbReference>
<proteinExistence type="predicted"/>
<dbReference type="AlphaFoldDB" id="A0A318KHC0"/>
<dbReference type="InterPro" id="IPR054491">
    <property type="entry name" value="MGH1-like_GH"/>
</dbReference>
<reference evidence="3 4" key="1">
    <citation type="submission" date="2018-05" db="EMBL/GenBank/DDBJ databases">
        <title>Genomic Encyclopedia of Type Strains, Phase IV (KMG-IV): sequencing the most valuable type-strain genomes for metagenomic binning, comparative biology and taxonomic classification.</title>
        <authorList>
            <person name="Goeker M."/>
        </authorList>
    </citation>
    <scope>NUCLEOTIDE SEQUENCE [LARGE SCALE GENOMIC DNA]</scope>
    <source>
        <strain evidence="3 4">DSM 44704</strain>
    </source>
</reference>
<evidence type="ECO:0000313" key="4">
    <source>
        <dbReference type="Proteomes" id="UP000247569"/>
    </source>
</evidence>
<dbReference type="OrthoDB" id="9759959at2"/>
<accession>A0A318KHC0</accession>
<dbReference type="Pfam" id="PF14742">
    <property type="entry name" value="GDE_N_bis"/>
    <property type="match status" value="1"/>
</dbReference>
<feature type="domain" description="Mannosylglycerate hydrolase MGH1-like glycoside hydrolase" evidence="2">
    <location>
        <begin position="320"/>
        <end position="582"/>
    </location>
</feature>
<organism evidence="3 4">
    <name type="scientific">Nocardia tenerifensis</name>
    <dbReference type="NCBI Taxonomy" id="228006"/>
    <lineage>
        <taxon>Bacteria</taxon>
        <taxon>Bacillati</taxon>
        <taxon>Actinomycetota</taxon>
        <taxon>Actinomycetes</taxon>
        <taxon>Mycobacteriales</taxon>
        <taxon>Nocardiaceae</taxon>
        <taxon>Nocardia</taxon>
    </lineage>
</organism>
<comment type="caution">
    <text evidence="3">The sequence shown here is derived from an EMBL/GenBank/DDBJ whole genome shotgun (WGS) entry which is preliminary data.</text>
</comment>
<keyword evidence="4" id="KW-1185">Reference proteome</keyword>
<dbReference type="Gene3D" id="1.50.10.10">
    <property type="match status" value="1"/>
</dbReference>
<dbReference type="GO" id="GO:0005975">
    <property type="term" value="P:carbohydrate metabolic process"/>
    <property type="evidence" value="ECO:0007669"/>
    <property type="project" value="InterPro"/>
</dbReference>
<feature type="domain" description="Putative glycogen debranching enzyme N-terminal" evidence="1">
    <location>
        <begin position="16"/>
        <end position="195"/>
    </location>
</feature>
<gene>
    <name evidence="3" type="ORF">DFR70_111176</name>
</gene>
<dbReference type="InterPro" id="IPR012341">
    <property type="entry name" value="6hp_glycosidase-like_sf"/>
</dbReference>
<dbReference type="InterPro" id="IPR032856">
    <property type="entry name" value="GDE_N_bis"/>
</dbReference>
<dbReference type="Pfam" id="PF22422">
    <property type="entry name" value="MGH1-like_GH"/>
    <property type="match status" value="1"/>
</dbReference>
<evidence type="ECO:0000259" key="1">
    <source>
        <dbReference type="Pfam" id="PF14742"/>
    </source>
</evidence>
<dbReference type="Proteomes" id="UP000247569">
    <property type="component" value="Unassembled WGS sequence"/>
</dbReference>